<feature type="transmembrane region" description="Helical" evidence="8">
    <location>
        <begin position="143"/>
        <end position="164"/>
    </location>
</feature>
<keyword evidence="6 8" id="KW-1133">Transmembrane helix</keyword>
<proteinExistence type="inferred from homology"/>
<comment type="subcellular location">
    <subcellularLocation>
        <location evidence="1">Cell inner membrane</location>
        <topology evidence="1">Multi-pass membrane protein</topology>
    </subcellularLocation>
</comment>
<dbReference type="EMBL" id="RBWY01000001">
    <property type="protein sequence ID" value="RKS86926.1"/>
    <property type="molecule type" value="Genomic_DNA"/>
</dbReference>
<evidence type="ECO:0000256" key="8">
    <source>
        <dbReference type="SAM" id="Phobius"/>
    </source>
</evidence>
<protein>
    <submittedName>
        <fullName evidence="9">Paraquat-inducible protein A</fullName>
    </submittedName>
</protein>
<dbReference type="InterPro" id="IPR051800">
    <property type="entry name" value="PqiA-PqiB_transport"/>
</dbReference>
<evidence type="ECO:0000256" key="1">
    <source>
        <dbReference type="ARBA" id="ARBA00004429"/>
    </source>
</evidence>
<dbReference type="InterPro" id="IPR005219">
    <property type="entry name" value="PqiA-like_proteobact"/>
</dbReference>
<keyword evidence="10" id="KW-1185">Reference proteome</keyword>
<keyword evidence="4" id="KW-0997">Cell inner membrane</keyword>
<organism evidence="9 10">
    <name type="scientific">Orbus hercynius</name>
    <dbReference type="NCBI Taxonomy" id="593135"/>
    <lineage>
        <taxon>Bacteria</taxon>
        <taxon>Pseudomonadati</taxon>
        <taxon>Pseudomonadota</taxon>
        <taxon>Gammaproteobacteria</taxon>
        <taxon>Orbales</taxon>
        <taxon>Orbaceae</taxon>
        <taxon>Orbus</taxon>
    </lineage>
</organism>
<evidence type="ECO:0000256" key="2">
    <source>
        <dbReference type="ARBA" id="ARBA00007555"/>
    </source>
</evidence>
<keyword evidence="3" id="KW-1003">Cell membrane</keyword>
<dbReference type="RefSeq" id="WP_170143296.1">
    <property type="nucleotide sequence ID" value="NZ_RBWY01000001.1"/>
</dbReference>
<comment type="caution">
    <text evidence="9">The sequence shown here is derived from an EMBL/GenBank/DDBJ whole genome shotgun (WGS) entry which is preliminary data.</text>
</comment>
<evidence type="ECO:0000313" key="9">
    <source>
        <dbReference type="EMBL" id="RKS86926.1"/>
    </source>
</evidence>
<accession>A0A495RIB2</accession>
<evidence type="ECO:0000256" key="4">
    <source>
        <dbReference type="ARBA" id="ARBA00022519"/>
    </source>
</evidence>
<feature type="transmembrane region" description="Helical" evidence="8">
    <location>
        <begin position="53"/>
        <end position="77"/>
    </location>
</feature>
<gene>
    <name evidence="9" type="ORF">DES39_0132</name>
</gene>
<dbReference type="NCBIfam" id="TIGR00155">
    <property type="entry name" value="pqiA_fam"/>
    <property type="match status" value="1"/>
</dbReference>
<comment type="similarity">
    <text evidence="2">Belongs to the PqiA family.</text>
</comment>
<dbReference type="Pfam" id="PF04403">
    <property type="entry name" value="PqiA"/>
    <property type="match status" value="2"/>
</dbReference>
<keyword evidence="7 8" id="KW-0472">Membrane</keyword>
<evidence type="ECO:0000256" key="7">
    <source>
        <dbReference type="ARBA" id="ARBA00023136"/>
    </source>
</evidence>
<keyword evidence="5 8" id="KW-0812">Transmembrane</keyword>
<feature type="transmembrane region" description="Helical" evidence="8">
    <location>
        <begin position="354"/>
        <end position="373"/>
    </location>
</feature>
<dbReference type="PANTHER" id="PTHR30462">
    <property type="entry name" value="INTERMEMBRANE TRANSPORT PROTEIN PQIB-RELATED"/>
    <property type="match status" value="1"/>
</dbReference>
<evidence type="ECO:0000256" key="6">
    <source>
        <dbReference type="ARBA" id="ARBA00022989"/>
    </source>
</evidence>
<dbReference type="InterPro" id="IPR007498">
    <property type="entry name" value="PqiA-like"/>
</dbReference>
<dbReference type="Proteomes" id="UP000278542">
    <property type="component" value="Unassembled WGS sequence"/>
</dbReference>
<feature type="transmembrane region" description="Helical" evidence="8">
    <location>
        <begin position="97"/>
        <end position="122"/>
    </location>
</feature>
<feature type="transmembrane region" description="Helical" evidence="8">
    <location>
        <begin position="258"/>
        <end position="283"/>
    </location>
</feature>
<dbReference type="PANTHER" id="PTHR30462:SF3">
    <property type="entry name" value="INTERMEMBRANE TRANSPORT PROTEIN PQIA"/>
    <property type="match status" value="1"/>
</dbReference>
<dbReference type="GO" id="GO:0005886">
    <property type="term" value="C:plasma membrane"/>
    <property type="evidence" value="ECO:0007669"/>
    <property type="project" value="UniProtKB-SubCell"/>
</dbReference>
<feature type="transmembrane region" description="Helical" evidence="8">
    <location>
        <begin position="303"/>
        <end position="333"/>
    </location>
</feature>
<sequence>MPLSNESDKNYVLCHHCDLLSELPVIANKHKAVCPRCHTRLARGHTDMKRDTIIYSLCSLTMLCLACCFIFIDIRVIGIVNNLNLIQLAHILYQDQYLSLTLLFLILVLVIPFLSLLIQLALCSHLPLSKYRQRSLLKLYHQLEPWSMPEIFMAGVLVSFVKLINYGDVGLGKAFILFCLFIVFYLKSYIIFGKRDIWNEIDKSNFANTELVSGTMGIDQNIRLCLCCHAILPADLTRCPRCKSKGQLRESRKIQWTFALLFTSLILYIPANLYGVMNTVFLGSQSSSTILDGVLYMWQEGDYPVALVIFSASVIIPVLKIVALSWLCYFVVAVKHKSDKDCFKMNKIYNMVEFIGRWSMIDVFVVSIVASLIRNGEMMAVYPYIGVIFFASVVIVTMIASHKYDPRLIWDKVN</sequence>
<dbReference type="AlphaFoldDB" id="A0A495RIB2"/>
<evidence type="ECO:0000313" key="10">
    <source>
        <dbReference type="Proteomes" id="UP000278542"/>
    </source>
</evidence>
<reference evidence="9 10" key="1">
    <citation type="submission" date="2018-10" db="EMBL/GenBank/DDBJ databases">
        <title>Genomic Encyclopedia of Type Strains, Phase IV (KMG-IV): sequencing the most valuable type-strain genomes for metagenomic binning, comparative biology and taxonomic classification.</title>
        <authorList>
            <person name="Goeker M."/>
        </authorList>
    </citation>
    <scope>NUCLEOTIDE SEQUENCE [LARGE SCALE GENOMIC DNA]</scope>
    <source>
        <strain evidence="9 10">DSM 22228</strain>
    </source>
</reference>
<name>A0A495RIB2_9GAMM</name>
<evidence type="ECO:0000256" key="3">
    <source>
        <dbReference type="ARBA" id="ARBA00022475"/>
    </source>
</evidence>
<feature type="transmembrane region" description="Helical" evidence="8">
    <location>
        <begin position="170"/>
        <end position="186"/>
    </location>
</feature>
<feature type="transmembrane region" description="Helical" evidence="8">
    <location>
        <begin position="379"/>
        <end position="400"/>
    </location>
</feature>
<evidence type="ECO:0000256" key="5">
    <source>
        <dbReference type="ARBA" id="ARBA00022692"/>
    </source>
</evidence>